<sequence>MTIPAEGYPLTAAVSPRVQVADTTDSTNADVVRHATAEPDAWPHLSVLLTTDQRAGRGRLDRSWVAAPGTALAVSTLVRVPHIAYAARGWIPLIAGAAMTRAISAQLSGTGHSATLKWPNDVLLDGGKVCGILAEVIPGDPDAIVIGAGVNTTMTAADLPVTTATSFAAVGLVADEDRLVADYLAALDEQLRALAEAVGNASAAGIRGEIEALCSTLGRDVVVHLPGGELLAGRAQRLDEDGRLVVALPLGNETAVSAGDVVHVR</sequence>
<dbReference type="Gene3D" id="2.30.30.100">
    <property type="match status" value="1"/>
</dbReference>
<dbReference type="InterPro" id="IPR004408">
    <property type="entry name" value="Biotin_CoA_COase_ligase"/>
</dbReference>
<dbReference type="CDD" id="cd16442">
    <property type="entry name" value="BPL"/>
    <property type="match status" value="1"/>
</dbReference>
<evidence type="ECO:0000259" key="4">
    <source>
        <dbReference type="PROSITE" id="PS51733"/>
    </source>
</evidence>
<dbReference type="PROSITE" id="PS51733">
    <property type="entry name" value="BPL_LPL_CATALYTIC"/>
    <property type="match status" value="1"/>
</dbReference>
<dbReference type="GO" id="GO:0016874">
    <property type="term" value="F:ligase activity"/>
    <property type="evidence" value="ECO:0007669"/>
    <property type="project" value="UniProtKB-KW"/>
</dbReference>
<dbReference type="EMBL" id="BAAAOF010000003">
    <property type="protein sequence ID" value="GAA1926834.1"/>
    <property type="molecule type" value="Genomic_DNA"/>
</dbReference>
<feature type="domain" description="BPL/LPL catalytic" evidence="4">
    <location>
        <begin position="1"/>
        <end position="195"/>
    </location>
</feature>
<keyword evidence="6" id="KW-1185">Reference proteome</keyword>
<dbReference type="RefSeq" id="WP_248150767.1">
    <property type="nucleotide sequence ID" value="NZ_BAAAOF010000003.1"/>
</dbReference>
<dbReference type="InterPro" id="IPR003142">
    <property type="entry name" value="BPL_C"/>
</dbReference>
<proteinExistence type="predicted"/>
<comment type="caution">
    <text evidence="5">The sequence shown here is derived from an EMBL/GenBank/DDBJ whole genome shotgun (WGS) entry which is preliminary data.</text>
</comment>
<gene>
    <name evidence="5" type="ORF">GCM10009775_18760</name>
</gene>
<dbReference type="Pfam" id="PF03099">
    <property type="entry name" value="BPL_LplA_LipB"/>
    <property type="match status" value="1"/>
</dbReference>
<evidence type="ECO:0000256" key="2">
    <source>
        <dbReference type="ARBA" id="ARBA00023267"/>
    </source>
</evidence>
<reference evidence="6" key="1">
    <citation type="journal article" date="2019" name="Int. J. Syst. Evol. Microbiol.">
        <title>The Global Catalogue of Microorganisms (GCM) 10K type strain sequencing project: providing services to taxonomists for standard genome sequencing and annotation.</title>
        <authorList>
            <consortium name="The Broad Institute Genomics Platform"/>
            <consortium name="The Broad Institute Genome Sequencing Center for Infectious Disease"/>
            <person name="Wu L."/>
            <person name="Ma J."/>
        </authorList>
    </citation>
    <scope>NUCLEOTIDE SEQUENCE [LARGE SCALE GENOMIC DNA]</scope>
    <source>
        <strain evidence="6">JCM 14900</strain>
    </source>
</reference>
<name>A0ABP5B277_9MICO</name>
<dbReference type="Pfam" id="PF02237">
    <property type="entry name" value="BPL_C"/>
    <property type="match status" value="1"/>
</dbReference>
<keyword evidence="2" id="KW-0092">Biotin</keyword>
<dbReference type="SUPFAM" id="SSF55681">
    <property type="entry name" value="Class II aaRS and biotin synthetases"/>
    <property type="match status" value="1"/>
</dbReference>
<dbReference type="Gene3D" id="3.30.930.10">
    <property type="entry name" value="Bira Bifunctional Protein, Domain 2"/>
    <property type="match status" value="1"/>
</dbReference>
<dbReference type="InterPro" id="IPR045864">
    <property type="entry name" value="aa-tRNA-synth_II/BPL/LPL"/>
</dbReference>
<dbReference type="InterPro" id="IPR004143">
    <property type="entry name" value="BPL_LPL_catalytic"/>
</dbReference>
<evidence type="ECO:0000313" key="5">
    <source>
        <dbReference type="EMBL" id="GAA1926834.1"/>
    </source>
</evidence>
<dbReference type="PANTHER" id="PTHR12835:SF5">
    <property type="entry name" value="BIOTIN--PROTEIN LIGASE"/>
    <property type="match status" value="1"/>
</dbReference>
<keyword evidence="1 5" id="KW-0436">Ligase</keyword>
<protein>
    <recommendedName>
        <fullName evidence="3">biotin--[biotin carboxyl-carrier protein] ligase</fullName>
        <ecNumber evidence="3">6.3.4.15</ecNumber>
    </recommendedName>
</protein>
<dbReference type="EC" id="6.3.4.15" evidence="3"/>
<dbReference type="PANTHER" id="PTHR12835">
    <property type="entry name" value="BIOTIN PROTEIN LIGASE"/>
    <property type="match status" value="1"/>
</dbReference>
<evidence type="ECO:0000256" key="1">
    <source>
        <dbReference type="ARBA" id="ARBA00022598"/>
    </source>
</evidence>
<organism evidence="5 6">
    <name type="scientific">Microbacterium aoyamense</name>
    <dbReference type="NCBI Taxonomy" id="344166"/>
    <lineage>
        <taxon>Bacteria</taxon>
        <taxon>Bacillati</taxon>
        <taxon>Actinomycetota</taxon>
        <taxon>Actinomycetes</taxon>
        <taxon>Micrococcales</taxon>
        <taxon>Microbacteriaceae</taxon>
        <taxon>Microbacterium</taxon>
    </lineage>
</organism>
<dbReference type="Proteomes" id="UP001501343">
    <property type="component" value="Unassembled WGS sequence"/>
</dbReference>
<dbReference type="NCBIfam" id="TIGR00121">
    <property type="entry name" value="birA_ligase"/>
    <property type="match status" value="1"/>
</dbReference>
<evidence type="ECO:0000256" key="3">
    <source>
        <dbReference type="ARBA" id="ARBA00024227"/>
    </source>
</evidence>
<accession>A0ABP5B277</accession>
<evidence type="ECO:0000313" key="6">
    <source>
        <dbReference type="Proteomes" id="UP001501343"/>
    </source>
</evidence>